<dbReference type="RefSeq" id="WP_290255079.1">
    <property type="nucleotide sequence ID" value="NZ_JAUGQQ010000007.1"/>
</dbReference>
<name>A0ABT8DM70_9FLAO</name>
<evidence type="ECO:0008006" key="3">
    <source>
        <dbReference type="Google" id="ProtNLM"/>
    </source>
</evidence>
<evidence type="ECO:0000313" key="2">
    <source>
        <dbReference type="Proteomes" id="UP001244787"/>
    </source>
</evidence>
<dbReference type="CDD" id="cd07177">
    <property type="entry name" value="terB_like"/>
    <property type="match status" value="1"/>
</dbReference>
<dbReference type="Proteomes" id="UP001244787">
    <property type="component" value="Unassembled WGS sequence"/>
</dbReference>
<dbReference type="InterPro" id="IPR029024">
    <property type="entry name" value="TerB-like"/>
</dbReference>
<organism evidence="1 2">
    <name type="scientific">Aequorivita aurantiaca</name>
    <dbReference type="NCBI Taxonomy" id="3053356"/>
    <lineage>
        <taxon>Bacteria</taxon>
        <taxon>Pseudomonadati</taxon>
        <taxon>Bacteroidota</taxon>
        <taxon>Flavobacteriia</taxon>
        <taxon>Flavobacteriales</taxon>
        <taxon>Flavobacteriaceae</taxon>
        <taxon>Aequorivita</taxon>
    </lineage>
</organism>
<reference evidence="1 2" key="1">
    <citation type="submission" date="2023-06" db="EMBL/GenBank/DDBJ databases">
        <authorList>
            <person name="Ye Y.-Q."/>
            <person name="Du Z.-J."/>
        </authorList>
    </citation>
    <scope>NUCLEOTIDE SEQUENCE [LARGE SCALE GENOMIC DNA]</scope>
    <source>
        <strain evidence="1 2">SDUM287046</strain>
    </source>
</reference>
<protein>
    <recommendedName>
        <fullName evidence="3">TerB family tellurite resistance protein</fullName>
    </recommendedName>
</protein>
<evidence type="ECO:0000313" key="1">
    <source>
        <dbReference type="EMBL" id="MDN3724990.1"/>
    </source>
</evidence>
<comment type="caution">
    <text evidence="1">The sequence shown here is derived from an EMBL/GenBank/DDBJ whole genome shotgun (WGS) entry which is preliminary data.</text>
</comment>
<keyword evidence="2" id="KW-1185">Reference proteome</keyword>
<dbReference type="EMBL" id="JAUGQQ010000007">
    <property type="protein sequence ID" value="MDN3724990.1"/>
    <property type="molecule type" value="Genomic_DNA"/>
</dbReference>
<accession>A0ABT8DM70</accession>
<sequence length="131" mass="15047">MGKNPKTLLSDLISMVMADGKIKNSEIAFIKKLASRTNISERELVDLFENPQTSRPVFSEVERITHFYKLILMMKIDNETHHSEIVALKNFGLKMGIRPVVADQIMLKMDASEEKLVSAEELLNIFKIYYN</sequence>
<dbReference type="SUPFAM" id="SSF158682">
    <property type="entry name" value="TerB-like"/>
    <property type="match status" value="1"/>
</dbReference>
<dbReference type="Gene3D" id="1.10.3680.10">
    <property type="entry name" value="TerB-like"/>
    <property type="match status" value="1"/>
</dbReference>
<gene>
    <name evidence="1" type="ORF">QRD02_11390</name>
</gene>
<proteinExistence type="predicted"/>